<comment type="caution">
    <text evidence="2">The sequence shown here is derived from an EMBL/GenBank/DDBJ whole genome shotgun (WGS) entry which is preliminary data.</text>
</comment>
<feature type="region of interest" description="Disordered" evidence="1">
    <location>
        <begin position="106"/>
        <end position="125"/>
    </location>
</feature>
<dbReference type="EMBL" id="BRXW01000458">
    <property type="protein sequence ID" value="GMH56968.1"/>
    <property type="molecule type" value="Genomic_DNA"/>
</dbReference>
<dbReference type="AlphaFoldDB" id="A0A9W7E004"/>
<evidence type="ECO:0000313" key="3">
    <source>
        <dbReference type="Proteomes" id="UP001165122"/>
    </source>
</evidence>
<evidence type="ECO:0000256" key="1">
    <source>
        <dbReference type="SAM" id="MobiDB-lite"/>
    </source>
</evidence>
<keyword evidence="3" id="KW-1185">Reference proteome</keyword>
<accession>A0A9W7E004</accession>
<organism evidence="2 3">
    <name type="scientific">Triparma laevis f. longispina</name>
    <dbReference type="NCBI Taxonomy" id="1714387"/>
    <lineage>
        <taxon>Eukaryota</taxon>
        <taxon>Sar</taxon>
        <taxon>Stramenopiles</taxon>
        <taxon>Ochrophyta</taxon>
        <taxon>Bolidophyceae</taxon>
        <taxon>Parmales</taxon>
        <taxon>Triparmaceae</taxon>
        <taxon>Triparma</taxon>
    </lineage>
</organism>
<protein>
    <submittedName>
        <fullName evidence="2">Uncharacterized protein</fullName>
    </submittedName>
</protein>
<evidence type="ECO:0000313" key="2">
    <source>
        <dbReference type="EMBL" id="GMH56968.1"/>
    </source>
</evidence>
<gene>
    <name evidence="2" type="ORF">TrLO_g11310</name>
</gene>
<reference evidence="3" key="1">
    <citation type="journal article" date="2023" name="Commun. Biol.">
        <title>Genome analysis of Parmales, the sister group of diatoms, reveals the evolutionary specialization of diatoms from phago-mixotrophs to photoautotrophs.</title>
        <authorList>
            <person name="Ban H."/>
            <person name="Sato S."/>
            <person name="Yoshikawa S."/>
            <person name="Yamada K."/>
            <person name="Nakamura Y."/>
            <person name="Ichinomiya M."/>
            <person name="Sato N."/>
            <person name="Blanc-Mathieu R."/>
            <person name="Endo H."/>
            <person name="Kuwata A."/>
            <person name="Ogata H."/>
        </authorList>
    </citation>
    <scope>NUCLEOTIDE SEQUENCE [LARGE SCALE GENOMIC DNA]</scope>
    <source>
        <strain evidence="3">NIES 3700</strain>
    </source>
</reference>
<proteinExistence type="predicted"/>
<dbReference type="Proteomes" id="UP001165122">
    <property type="component" value="Unassembled WGS sequence"/>
</dbReference>
<name>A0A9W7E004_9STRA</name>
<sequence length="231" mass="27006">MRTPVRGYFSDYGWFNAHITSVTSGKYKILWSGGETMVCDYTKTKGLVEHHKKSVRKFKKVEKNVKIEKGFEEIERPKKWCILINKASSKKCEVCDGVLKRDHDTSLEKSKKRKSMTEKGEEVERPEQIIRKVSTSPTPIDDKTGTSTLPLPVVVQYIYEDRERAYTEALEREDLELGKVHWKHEKISANMNGFKSDDGWTVKVSFQKNRIKMRETLYFISRTRPFLTINF</sequence>